<gene>
    <name evidence="6" type="primary">secB</name>
    <name evidence="8" type="ORF">VE25_18880</name>
</gene>
<evidence type="ECO:0000313" key="8">
    <source>
        <dbReference type="EMBL" id="KKB08414.1"/>
    </source>
</evidence>
<dbReference type="Pfam" id="PF02556">
    <property type="entry name" value="SecB"/>
    <property type="match status" value="1"/>
</dbReference>
<dbReference type="RefSeq" id="WP_046110223.1">
    <property type="nucleotide sequence ID" value="NZ_JZEX01000166.1"/>
</dbReference>
<proteinExistence type="inferred from homology"/>
<keyword evidence="6" id="KW-0963">Cytoplasm</keyword>
<comment type="subcellular location">
    <subcellularLocation>
        <location evidence="6">Cytoplasm</location>
    </subcellularLocation>
</comment>
<dbReference type="HAMAP" id="MF_00821">
    <property type="entry name" value="SecB"/>
    <property type="match status" value="1"/>
</dbReference>
<organism evidence="8 9">
    <name type="scientific">Devosia geojensis</name>
    <dbReference type="NCBI Taxonomy" id="443610"/>
    <lineage>
        <taxon>Bacteria</taxon>
        <taxon>Pseudomonadati</taxon>
        <taxon>Pseudomonadota</taxon>
        <taxon>Alphaproteobacteria</taxon>
        <taxon>Hyphomicrobiales</taxon>
        <taxon>Devosiaceae</taxon>
        <taxon>Devosia</taxon>
    </lineage>
</organism>
<dbReference type="NCBIfam" id="NF004392">
    <property type="entry name" value="PRK05751.1-3"/>
    <property type="match status" value="1"/>
</dbReference>
<dbReference type="SUPFAM" id="SSF54611">
    <property type="entry name" value="SecB-like"/>
    <property type="match status" value="1"/>
</dbReference>
<keyword evidence="2 6" id="KW-0813">Transport</keyword>
<evidence type="ECO:0000256" key="2">
    <source>
        <dbReference type="ARBA" id="ARBA00022448"/>
    </source>
</evidence>
<reference evidence="8 9" key="1">
    <citation type="submission" date="2015-03" db="EMBL/GenBank/DDBJ databases">
        <authorList>
            <person name="Hassan Y.I."/>
            <person name="Lepp D."/>
            <person name="Li X.-Z."/>
            <person name="Zhou T."/>
        </authorList>
    </citation>
    <scope>NUCLEOTIDE SEQUENCE [LARGE SCALE GENOMIC DNA]</scope>
    <source>
        <strain evidence="8 9">BD-c194</strain>
    </source>
</reference>
<protein>
    <recommendedName>
        <fullName evidence="6">Protein-export protein SecB</fullName>
    </recommendedName>
</protein>
<dbReference type="GO" id="GO:0051262">
    <property type="term" value="P:protein tetramerization"/>
    <property type="evidence" value="ECO:0007669"/>
    <property type="project" value="InterPro"/>
</dbReference>
<accession>A0A0F5FHN8</accession>
<evidence type="ECO:0000256" key="5">
    <source>
        <dbReference type="ARBA" id="ARBA00023186"/>
    </source>
</evidence>
<comment type="function">
    <text evidence="6">One of the proteins required for the normal export of preproteins out of the cell cytoplasm. It is a molecular chaperone that binds to a subset of precursor proteins, maintaining them in a translocation-competent state. It also specifically binds to its receptor SecA.</text>
</comment>
<evidence type="ECO:0000256" key="1">
    <source>
        <dbReference type="ARBA" id="ARBA00009990"/>
    </source>
</evidence>
<evidence type="ECO:0000256" key="4">
    <source>
        <dbReference type="ARBA" id="ARBA00023010"/>
    </source>
</evidence>
<sequence>MADDNQTANAATPGANTSTAPSLNLIGQYVRDLSFENPGAPGSIMLGGGNPAFNVAISVAVKKQSDDVYAVELNLNAKANRAEQVLFNVELVYGGVFRIRNVPENQLSTLLMVECPRLIFPFARQVLANVTQQGGFPPLMMEPVDFFAIYRQNLAKLAAQQQGTAPAAPANSDAPSDKPN</sequence>
<dbReference type="GO" id="GO:0006457">
    <property type="term" value="P:protein folding"/>
    <property type="evidence" value="ECO:0007669"/>
    <property type="project" value="UniProtKB-UniRule"/>
</dbReference>
<keyword evidence="4 6" id="KW-0811">Translocation</keyword>
<dbReference type="AlphaFoldDB" id="A0A0F5FHN8"/>
<comment type="similarity">
    <text evidence="1 6">Belongs to the SecB family.</text>
</comment>
<dbReference type="GO" id="GO:0051082">
    <property type="term" value="F:unfolded protein binding"/>
    <property type="evidence" value="ECO:0007669"/>
    <property type="project" value="InterPro"/>
</dbReference>
<dbReference type="Proteomes" id="UP000033632">
    <property type="component" value="Unassembled WGS sequence"/>
</dbReference>
<keyword evidence="5 6" id="KW-0143">Chaperone</keyword>
<dbReference type="InterPro" id="IPR003708">
    <property type="entry name" value="SecB"/>
</dbReference>
<dbReference type="PANTHER" id="PTHR36918:SF1">
    <property type="entry name" value="PROTEIN-EXPORT PROTEIN SECB"/>
    <property type="match status" value="1"/>
</dbReference>
<dbReference type="GO" id="GO:0015031">
    <property type="term" value="P:protein transport"/>
    <property type="evidence" value="ECO:0007669"/>
    <property type="project" value="UniProtKB-UniRule"/>
</dbReference>
<comment type="subunit">
    <text evidence="6">Homotetramer, a dimer of dimers. One homotetramer interacts with 1 SecA dimer.</text>
</comment>
<dbReference type="STRING" id="443610.VE25_18880"/>
<evidence type="ECO:0000256" key="7">
    <source>
        <dbReference type="SAM" id="MobiDB-lite"/>
    </source>
</evidence>
<evidence type="ECO:0000313" key="9">
    <source>
        <dbReference type="Proteomes" id="UP000033632"/>
    </source>
</evidence>
<dbReference type="PRINTS" id="PR01594">
    <property type="entry name" value="SECBCHAPRONE"/>
</dbReference>
<comment type="caution">
    <text evidence="8">The sequence shown here is derived from an EMBL/GenBank/DDBJ whole genome shotgun (WGS) entry which is preliminary data.</text>
</comment>
<feature type="compositionally biased region" description="Low complexity" evidence="7">
    <location>
        <begin position="160"/>
        <end position="174"/>
    </location>
</feature>
<dbReference type="PATRIC" id="fig|443610.3.peg.2086"/>
<name>A0A0F5FHN8_9HYPH</name>
<keyword evidence="3 6" id="KW-0653">Protein transport</keyword>
<dbReference type="PANTHER" id="PTHR36918">
    <property type="match status" value="1"/>
</dbReference>
<dbReference type="GO" id="GO:0005737">
    <property type="term" value="C:cytoplasm"/>
    <property type="evidence" value="ECO:0007669"/>
    <property type="project" value="UniProtKB-SubCell"/>
</dbReference>
<dbReference type="EMBL" id="JZEX01000166">
    <property type="protein sequence ID" value="KKB08414.1"/>
    <property type="molecule type" value="Genomic_DNA"/>
</dbReference>
<keyword evidence="9" id="KW-1185">Reference proteome</keyword>
<evidence type="ECO:0000256" key="6">
    <source>
        <dbReference type="HAMAP-Rule" id="MF_00821"/>
    </source>
</evidence>
<dbReference type="OrthoDB" id="9795145at2"/>
<dbReference type="InterPro" id="IPR035958">
    <property type="entry name" value="SecB-like_sf"/>
</dbReference>
<feature type="region of interest" description="Disordered" evidence="7">
    <location>
        <begin position="160"/>
        <end position="180"/>
    </location>
</feature>
<evidence type="ECO:0000256" key="3">
    <source>
        <dbReference type="ARBA" id="ARBA00022927"/>
    </source>
</evidence>
<dbReference type="NCBIfam" id="TIGR00809">
    <property type="entry name" value="secB"/>
    <property type="match status" value="1"/>
</dbReference>
<dbReference type="Gene3D" id="3.10.420.10">
    <property type="entry name" value="SecB-like"/>
    <property type="match status" value="1"/>
</dbReference>